<keyword evidence="6" id="KW-0143">Chaperone</keyword>
<comment type="catalytic activity">
    <reaction evidence="1 9 10">
        <text>[protein]-peptidylproline (omega=180) = [protein]-peptidylproline (omega=0)</text>
        <dbReference type="Rhea" id="RHEA:16237"/>
        <dbReference type="Rhea" id="RHEA-COMP:10747"/>
        <dbReference type="Rhea" id="RHEA-COMP:10748"/>
        <dbReference type="ChEBI" id="CHEBI:83833"/>
        <dbReference type="ChEBI" id="CHEBI:83834"/>
        <dbReference type="EC" id="5.2.1.8"/>
    </reaction>
</comment>
<dbReference type="Proteomes" id="UP000469346">
    <property type="component" value="Unassembled WGS sequence"/>
</dbReference>
<dbReference type="InterPro" id="IPR001179">
    <property type="entry name" value="PPIase_FKBP_dom"/>
</dbReference>
<organism evidence="12 13">
    <name type="scientific">Dissulfurirhabdus thermomarina</name>
    <dbReference type="NCBI Taxonomy" id="1765737"/>
    <lineage>
        <taxon>Bacteria</taxon>
        <taxon>Deltaproteobacteria</taxon>
        <taxon>Dissulfurirhabdaceae</taxon>
        <taxon>Dissulfurirhabdus</taxon>
    </lineage>
</organism>
<evidence type="ECO:0000313" key="12">
    <source>
        <dbReference type="EMBL" id="NDY42985.1"/>
    </source>
</evidence>
<evidence type="ECO:0000256" key="1">
    <source>
        <dbReference type="ARBA" id="ARBA00000971"/>
    </source>
</evidence>
<evidence type="ECO:0000256" key="5">
    <source>
        <dbReference type="ARBA" id="ARBA00023110"/>
    </source>
</evidence>
<dbReference type="AlphaFoldDB" id="A0A6N9TNZ9"/>
<dbReference type="GO" id="GO:0003755">
    <property type="term" value="F:peptidyl-prolyl cis-trans isomerase activity"/>
    <property type="evidence" value="ECO:0007669"/>
    <property type="project" value="UniProtKB-UniRule"/>
</dbReference>
<accession>A0A6N9TNZ9</accession>
<evidence type="ECO:0000256" key="4">
    <source>
        <dbReference type="ARBA" id="ARBA00022490"/>
    </source>
</evidence>
<dbReference type="GO" id="GO:0005737">
    <property type="term" value="C:cytoplasm"/>
    <property type="evidence" value="ECO:0007669"/>
    <property type="project" value="UniProtKB-SubCell"/>
</dbReference>
<proteinExistence type="inferred from homology"/>
<keyword evidence="4" id="KW-0963">Cytoplasm</keyword>
<dbReference type="InterPro" id="IPR046357">
    <property type="entry name" value="PPIase_dom_sf"/>
</dbReference>
<dbReference type="PROSITE" id="PS50059">
    <property type="entry name" value="FKBP_PPIASE"/>
    <property type="match status" value="1"/>
</dbReference>
<evidence type="ECO:0000259" key="11">
    <source>
        <dbReference type="PROSITE" id="PS50059"/>
    </source>
</evidence>
<name>A0A6N9TNZ9_DISTH</name>
<keyword evidence="13" id="KW-1185">Reference proteome</keyword>
<dbReference type="RefSeq" id="WP_163299110.1">
    <property type="nucleotide sequence ID" value="NZ_JAAGRR010000107.1"/>
</dbReference>
<dbReference type="PANTHER" id="PTHR47861">
    <property type="entry name" value="FKBP-TYPE PEPTIDYL-PROLYL CIS-TRANS ISOMERASE SLYD"/>
    <property type="match status" value="1"/>
</dbReference>
<evidence type="ECO:0000256" key="7">
    <source>
        <dbReference type="ARBA" id="ARBA00023235"/>
    </source>
</evidence>
<comment type="subcellular location">
    <subcellularLocation>
        <location evidence="2">Cytoplasm</location>
    </subcellularLocation>
</comment>
<keyword evidence="5 9" id="KW-0697">Rotamase</keyword>
<evidence type="ECO:0000256" key="6">
    <source>
        <dbReference type="ARBA" id="ARBA00023186"/>
    </source>
</evidence>
<dbReference type="EMBL" id="JAAGRR010000107">
    <property type="protein sequence ID" value="NDY42985.1"/>
    <property type="molecule type" value="Genomic_DNA"/>
</dbReference>
<feature type="domain" description="PPIase FKBP-type" evidence="11">
    <location>
        <begin position="6"/>
        <end position="80"/>
    </location>
</feature>
<keyword evidence="7 9" id="KW-0413">Isomerase</keyword>
<comment type="similarity">
    <text evidence="3 10">Belongs to the FKBP-type PPIase family.</text>
</comment>
<dbReference type="GO" id="GO:0042026">
    <property type="term" value="P:protein refolding"/>
    <property type="evidence" value="ECO:0007669"/>
    <property type="project" value="UniProtKB-ARBA"/>
</dbReference>
<dbReference type="PANTHER" id="PTHR47861:SF3">
    <property type="entry name" value="FKBP-TYPE PEPTIDYL-PROLYL CIS-TRANS ISOMERASE SLYD"/>
    <property type="match status" value="1"/>
</dbReference>
<comment type="function">
    <text evidence="8">Also involved in hydrogenase metallocenter assembly, probably by participating in the nickel insertion step. This function in hydrogenase biosynthesis requires chaperone activity and the presence of the metal-binding domain, but not PPIase activity.</text>
</comment>
<sequence length="170" mass="18034">MKIADRTYVAIDYTLALDSGEVIDRSEPGSPLGFITGVGQIIPGLERQLMGMEAGQNAQITVEAAEAYGERNEALYREIPRQQFPSDIEVQAGMNFETMGPSGPIRFTVRSVTDEMVVADFNHPLAGERLHFDITVSEVREPSEAEMAALAGLGGCASGACDSGCGGGCC</sequence>
<dbReference type="Pfam" id="PF00254">
    <property type="entry name" value="FKBP_C"/>
    <property type="match status" value="1"/>
</dbReference>
<comment type="caution">
    <text evidence="12">The sequence shown here is derived from an EMBL/GenBank/DDBJ whole genome shotgun (WGS) entry which is preliminary data.</text>
</comment>
<evidence type="ECO:0000256" key="3">
    <source>
        <dbReference type="ARBA" id="ARBA00006577"/>
    </source>
</evidence>
<evidence type="ECO:0000256" key="9">
    <source>
        <dbReference type="PROSITE-ProRule" id="PRU00277"/>
    </source>
</evidence>
<reference evidence="12 13" key="1">
    <citation type="submission" date="2020-02" db="EMBL/GenBank/DDBJ databases">
        <title>Comparative genomics of sulfur disproportionating microorganisms.</title>
        <authorList>
            <person name="Ward L.M."/>
            <person name="Bertran E."/>
            <person name="Johnston D.T."/>
        </authorList>
    </citation>
    <scope>NUCLEOTIDE SEQUENCE [LARGE SCALE GENOMIC DNA]</scope>
    <source>
        <strain evidence="12 13">DSM 100025</strain>
    </source>
</reference>
<evidence type="ECO:0000256" key="2">
    <source>
        <dbReference type="ARBA" id="ARBA00004496"/>
    </source>
</evidence>
<evidence type="ECO:0000313" key="13">
    <source>
        <dbReference type="Proteomes" id="UP000469346"/>
    </source>
</evidence>
<protein>
    <recommendedName>
        <fullName evidence="10">Peptidyl-prolyl cis-trans isomerase</fullName>
        <ecNumber evidence="10">5.2.1.8</ecNumber>
    </recommendedName>
</protein>
<dbReference type="Gene3D" id="3.10.50.40">
    <property type="match status" value="1"/>
</dbReference>
<dbReference type="EC" id="5.2.1.8" evidence="10"/>
<dbReference type="SUPFAM" id="SSF54534">
    <property type="entry name" value="FKBP-like"/>
    <property type="match status" value="1"/>
</dbReference>
<evidence type="ECO:0000256" key="10">
    <source>
        <dbReference type="RuleBase" id="RU003915"/>
    </source>
</evidence>
<evidence type="ECO:0000256" key="8">
    <source>
        <dbReference type="ARBA" id="ARBA00037071"/>
    </source>
</evidence>
<gene>
    <name evidence="12" type="ORF">G3N55_09045</name>
</gene>